<evidence type="ECO:0000259" key="1">
    <source>
        <dbReference type="Pfam" id="PF01636"/>
    </source>
</evidence>
<name>A0A0M9BRM2_9BACL</name>
<feature type="domain" description="Aminoglycoside phosphotransferase" evidence="1">
    <location>
        <begin position="119"/>
        <end position="165"/>
    </location>
</feature>
<evidence type="ECO:0000313" key="2">
    <source>
        <dbReference type="EMBL" id="KOY17399.1"/>
    </source>
</evidence>
<dbReference type="AlphaFoldDB" id="A0A0M9BRM2"/>
<dbReference type="SUPFAM" id="SSF56112">
    <property type="entry name" value="Protein kinase-like (PK-like)"/>
    <property type="match status" value="1"/>
</dbReference>
<dbReference type="PATRIC" id="fig|1705561.3.peg.994"/>
<keyword evidence="3" id="KW-1185">Reference proteome</keyword>
<dbReference type="OrthoDB" id="236897at2"/>
<gene>
    <name evidence="2" type="ORF">AMS66_06365</name>
</gene>
<dbReference type="Gene3D" id="3.90.1200.10">
    <property type="match status" value="1"/>
</dbReference>
<dbReference type="Proteomes" id="UP000037688">
    <property type="component" value="Unassembled WGS sequence"/>
</dbReference>
<protein>
    <submittedName>
        <fullName evidence="2">Aminoglycoside phosphotransferase</fullName>
    </submittedName>
</protein>
<dbReference type="InterPro" id="IPR011009">
    <property type="entry name" value="Kinase-like_dom_sf"/>
</dbReference>
<reference evidence="2 3" key="1">
    <citation type="submission" date="2015-08" db="EMBL/GenBank/DDBJ databases">
        <title>Draft genome sequence of cellulolytic and xylanolytic Paenibacillus sp. A59, isolated from a decaying forest soil from Patagonia, Argentina.</title>
        <authorList>
            <person name="Ghio S."/>
            <person name="Caceres A.M."/>
            <person name="Talia P."/>
            <person name="Grasso D."/>
            <person name="Campos E."/>
        </authorList>
    </citation>
    <scope>NUCLEOTIDE SEQUENCE [LARGE SCALE GENOMIC DNA]</scope>
    <source>
        <strain evidence="2 3">A59</strain>
    </source>
</reference>
<dbReference type="Pfam" id="PF01636">
    <property type="entry name" value="APH"/>
    <property type="match status" value="1"/>
</dbReference>
<organism evidence="2 3">
    <name type="scientific">Paenibacillus xylanivorans</name>
    <dbReference type="NCBI Taxonomy" id="1705561"/>
    <lineage>
        <taxon>Bacteria</taxon>
        <taxon>Bacillati</taxon>
        <taxon>Bacillota</taxon>
        <taxon>Bacilli</taxon>
        <taxon>Bacillales</taxon>
        <taxon>Paenibacillaceae</taxon>
        <taxon>Paenibacillus</taxon>
    </lineage>
</organism>
<accession>A0A0M9BRM2</accession>
<dbReference type="GO" id="GO:0016740">
    <property type="term" value="F:transferase activity"/>
    <property type="evidence" value="ECO:0007669"/>
    <property type="project" value="UniProtKB-KW"/>
</dbReference>
<dbReference type="EMBL" id="LITU01000040">
    <property type="protein sequence ID" value="KOY17399.1"/>
    <property type="molecule type" value="Genomic_DNA"/>
</dbReference>
<sequence>MREHEEILNGGNVNKVVKVGSTVRREAIPNPYVYELLMHLEKVGYAYSPRYLGVDEQGREILSYLDGVVPGNDYPEIESYMWSDETLDKVAKLLKSYHDATVGFITCTESSNTCPRISSKEEVVCHNDFALYNVVFKDRLPVGIIDFDMAGPGPRLWDIVYSLYTSVPLAGFSPGKDEREVVPYRKQDHASERKRRIALFFNAYGMDVPTDLKEWVISRIHFMCTTLSDRAASGETAFIKMIEEGHLAHYENEVRFLEKHFGDWS</sequence>
<keyword evidence="2" id="KW-0808">Transferase</keyword>
<proteinExistence type="predicted"/>
<dbReference type="InterPro" id="IPR002575">
    <property type="entry name" value="Aminoglycoside_PTrfase"/>
</dbReference>
<comment type="caution">
    <text evidence="2">The sequence shown here is derived from an EMBL/GenBank/DDBJ whole genome shotgun (WGS) entry which is preliminary data.</text>
</comment>
<dbReference type="RefSeq" id="WP_053779988.1">
    <property type="nucleotide sequence ID" value="NZ_LITU01000040.1"/>
</dbReference>
<evidence type="ECO:0000313" key="3">
    <source>
        <dbReference type="Proteomes" id="UP000037688"/>
    </source>
</evidence>